<name>A0A7H8NIG4_9ACTN</name>
<sequence>MAALPLLAALALSAPAPAPAAPAPASPAAAPAAGRTVSAWLPYWQQEGAYRDALAHADQLHTVSPFWYEATSDRRFTAHPGAGDRRVIDGLRRAGVKVVPTVTEAPDAAAMAAMLTDPARRAAHVAALLRLATSRPYDGLDLDYERMNHSADAGVLRRVRGGFTALVREVCARLHARGQRCTVAVYPRTRARDTAPVYDYAGLGRAVDGLRIMGYNLHNALGPPGPLSSPRWYDAILRYATAHVPAAKIEMGVPAYGWDYRTGDRARATHRTTREAQALRRRVGAALERDADSLTPHFRYVEDGRRREVWYQDARGIAAHLPALHRHGVTRTALWALDFEEPALWRTLARGGPARKP</sequence>
<dbReference type="PANTHER" id="PTHR46066">
    <property type="entry name" value="CHITINASE DOMAIN-CONTAINING PROTEIN 1 FAMILY MEMBER"/>
    <property type="match status" value="1"/>
</dbReference>
<dbReference type="GO" id="GO:0016787">
    <property type="term" value="F:hydrolase activity"/>
    <property type="evidence" value="ECO:0007669"/>
    <property type="project" value="UniProtKB-KW"/>
</dbReference>
<dbReference type="InterPro" id="IPR001223">
    <property type="entry name" value="Glyco_hydro18_cat"/>
</dbReference>
<gene>
    <name evidence="3" type="ORF">HUT08_03625</name>
</gene>
<dbReference type="GO" id="GO:0005975">
    <property type="term" value="P:carbohydrate metabolic process"/>
    <property type="evidence" value="ECO:0007669"/>
    <property type="project" value="InterPro"/>
</dbReference>
<feature type="signal peptide" evidence="1">
    <location>
        <begin position="1"/>
        <end position="20"/>
    </location>
</feature>
<dbReference type="PANTHER" id="PTHR46066:SF2">
    <property type="entry name" value="CHITINASE DOMAIN-CONTAINING PROTEIN 1"/>
    <property type="match status" value="1"/>
</dbReference>
<dbReference type="Pfam" id="PF00704">
    <property type="entry name" value="Glyco_hydro_18"/>
    <property type="match status" value="1"/>
</dbReference>
<proteinExistence type="predicted"/>
<dbReference type="InterPro" id="IPR011583">
    <property type="entry name" value="Chitinase_II/V-like_cat"/>
</dbReference>
<evidence type="ECO:0000256" key="1">
    <source>
        <dbReference type="SAM" id="SignalP"/>
    </source>
</evidence>
<feature type="domain" description="GH18" evidence="2">
    <location>
        <begin position="38"/>
        <end position="355"/>
    </location>
</feature>
<evidence type="ECO:0000313" key="4">
    <source>
        <dbReference type="Proteomes" id="UP000509303"/>
    </source>
</evidence>
<dbReference type="AlphaFoldDB" id="A0A7H8NIG4"/>
<organism evidence="3 4">
    <name type="scientific">Streptomyces buecherae</name>
    <dbReference type="NCBI Taxonomy" id="2763006"/>
    <lineage>
        <taxon>Bacteria</taxon>
        <taxon>Bacillati</taxon>
        <taxon>Actinomycetota</taxon>
        <taxon>Actinomycetes</taxon>
        <taxon>Kitasatosporales</taxon>
        <taxon>Streptomycetaceae</taxon>
        <taxon>Streptomyces</taxon>
    </lineage>
</organism>
<dbReference type="Gene3D" id="3.20.20.80">
    <property type="entry name" value="Glycosidases"/>
    <property type="match status" value="1"/>
</dbReference>
<dbReference type="Gene3D" id="3.10.50.10">
    <property type="match status" value="1"/>
</dbReference>
<dbReference type="Proteomes" id="UP000509303">
    <property type="component" value="Chromosome"/>
</dbReference>
<keyword evidence="4" id="KW-1185">Reference proteome</keyword>
<dbReference type="InterPro" id="IPR017853">
    <property type="entry name" value="GH"/>
</dbReference>
<dbReference type="InterPro" id="IPR029070">
    <property type="entry name" value="Chitinase_insertion_sf"/>
</dbReference>
<protein>
    <submittedName>
        <fullName evidence="3">Glycosyl hydrolase</fullName>
    </submittedName>
</protein>
<evidence type="ECO:0000259" key="2">
    <source>
        <dbReference type="PROSITE" id="PS51910"/>
    </source>
</evidence>
<accession>A0A7H8NIG4</accession>
<dbReference type="PROSITE" id="PS51910">
    <property type="entry name" value="GH18_2"/>
    <property type="match status" value="1"/>
</dbReference>
<dbReference type="GO" id="GO:0008061">
    <property type="term" value="F:chitin binding"/>
    <property type="evidence" value="ECO:0007669"/>
    <property type="project" value="InterPro"/>
</dbReference>
<keyword evidence="1" id="KW-0732">Signal</keyword>
<reference evidence="3 4" key="1">
    <citation type="submission" date="2020-06" db="EMBL/GenBank/DDBJ databases">
        <title>Genome mining for natural products.</title>
        <authorList>
            <person name="Zhang B."/>
            <person name="Shi J."/>
            <person name="Ge H."/>
        </authorList>
    </citation>
    <scope>NUCLEOTIDE SEQUENCE [LARGE SCALE GENOMIC DNA]</scope>
    <source>
        <strain evidence="3 4">NA00687</strain>
    </source>
</reference>
<keyword evidence="3" id="KW-0378">Hydrolase</keyword>
<dbReference type="EMBL" id="CP054929">
    <property type="protein sequence ID" value="QKW54210.1"/>
    <property type="molecule type" value="Genomic_DNA"/>
</dbReference>
<dbReference type="SUPFAM" id="SSF51445">
    <property type="entry name" value="(Trans)glycosidases"/>
    <property type="match status" value="1"/>
</dbReference>
<evidence type="ECO:0000313" key="3">
    <source>
        <dbReference type="EMBL" id="QKW54210.1"/>
    </source>
</evidence>
<dbReference type="SMART" id="SM00636">
    <property type="entry name" value="Glyco_18"/>
    <property type="match status" value="1"/>
</dbReference>
<feature type="chain" id="PRO_5028963596" evidence="1">
    <location>
        <begin position="21"/>
        <end position="357"/>
    </location>
</feature>